<organism evidence="5 6">
    <name type="scientific">Streptomyces drozdowiczii</name>
    <dbReference type="NCBI Taxonomy" id="202862"/>
    <lineage>
        <taxon>Bacteria</taxon>
        <taxon>Bacillati</taxon>
        <taxon>Actinomycetota</taxon>
        <taxon>Actinomycetes</taxon>
        <taxon>Kitasatosporales</taxon>
        <taxon>Streptomycetaceae</taxon>
        <taxon>Streptomyces</taxon>
    </lineage>
</organism>
<dbReference type="InterPro" id="IPR003560">
    <property type="entry name" value="DHB_DH"/>
</dbReference>
<dbReference type="GO" id="GO:0008667">
    <property type="term" value="F:2,3-dihydro-2,3-dihydroxybenzoate dehydrogenase activity"/>
    <property type="evidence" value="ECO:0007669"/>
    <property type="project" value="UniProtKB-EC"/>
</dbReference>
<dbReference type="SMART" id="SM00822">
    <property type="entry name" value="PKS_KR"/>
    <property type="match status" value="1"/>
</dbReference>
<dbReference type="NCBIfam" id="NF006074">
    <property type="entry name" value="PRK08220.1"/>
    <property type="match status" value="1"/>
</dbReference>
<dbReference type="PANTHER" id="PTHR42760">
    <property type="entry name" value="SHORT-CHAIN DEHYDROGENASES/REDUCTASES FAMILY MEMBER"/>
    <property type="match status" value="1"/>
</dbReference>
<feature type="domain" description="Ketoreductase" evidence="4">
    <location>
        <begin position="23"/>
        <end position="190"/>
    </location>
</feature>
<dbReference type="PANTHER" id="PTHR42760:SF115">
    <property type="entry name" value="3-OXOACYL-[ACYL-CARRIER-PROTEIN] REDUCTASE FABG"/>
    <property type="match status" value="1"/>
</dbReference>
<proteinExistence type="inferred from homology"/>
<evidence type="ECO:0000256" key="1">
    <source>
        <dbReference type="ARBA" id="ARBA00006484"/>
    </source>
</evidence>
<evidence type="ECO:0000256" key="2">
    <source>
        <dbReference type="ARBA" id="ARBA00023002"/>
    </source>
</evidence>
<dbReference type="PRINTS" id="PR00080">
    <property type="entry name" value="SDRFAMILY"/>
</dbReference>
<accession>A0ABY6PZQ2</accession>
<comment type="similarity">
    <text evidence="1">Belongs to the short-chain dehydrogenases/reductases (SDR) family.</text>
</comment>
<keyword evidence="6" id="KW-1185">Reference proteome</keyword>
<dbReference type="RefSeq" id="WP_265545755.1">
    <property type="nucleotide sequence ID" value="NZ_CP098740.1"/>
</dbReference>
<evidence type="ECO:0000313" key="5">
    <source>
        <dbReference type="EMBL" id="UZK57452.1"/>
    </source>
</evidence>
<evidence type="ECO:0000313" key="6">
    <source>
        <dbReference type="Proteomes" id="UP001164963"/>
    </source>
</evidence>
<dbReference type="NCBIfam" id="TIGR04316">
    <property type="entry name" value="dhbA_paeA"/>
    <property type="match status" value="1"/>
</dbReference>
<sequence>MAPRSAPSSRHSVAPADQELAGRLALVTGAGRGIGEAVVRALVARGCRVLATDAAPEGVDALAREYEGSVVARTLDVTDAAAVEALVADAEDTLGALDIAVNVAGILRCSPVTELTDEDWRATFAVNTDGVFHVSRSVAGRMADRGAGSIVTVASNAAGIPRTTMAAYAASKAASVMFTKCLGLELAPRGVRCNTVSPGSTLTDMQRGMWPAGEAHDDGPAARRVIAGDLASYRTGIPLGRIAEPADIAEAVAFLVSDRARHITLHDLYVDGGATLRA</sequence>
<dbReference type="InterPro" id="IPR057326">
    <property type="entry name" value="KR_dom"/>
</dbReference>
<dbReference type="EC" id="1.3.1.28" evidence="3"/>
<gene>
    <name evidence="5" type="ORF">NEH16_28210</name>
</gene>
<dbReference type="Proteomes" id="UP001164963">
    <property type="component" value="Chromosome"/>
</dbReference>
<dbReference type="PRINTS" id="PR01397">
    <property type="entry name" value="DHBDHDRGNASE"/>
</dbReference>
<keyword evidence="2 5" id="KW-0560">Oxidoreductase</keyword>
<dbReference type="PROSITE" id="PS00061">
    <property type="entry name" value="ADH_SHORT"/>
    <property type="match status" value="1"/>
</dbReference>
<dbReference type="InterPro" id="IPR002347">
    <property type="entry name" value="SDR_fam"/>
</dbReference>
<dbReference type="Gene3D" id="3.40.50.720">
    <property type="entry name" value="NAD(P)-binding Rossmann-like Domain"/>
    <property type="match status" value="1"/>
</dbReference>
<dbReference type="SUPFAM" id="SSF51735">
    <property type="entry name" value="NAD(P)-binding Rossmann-fold domains"/>
    <property type="match status" value="1"/>
</dbReference>
<reference evidence="5" key="1">
    <citation type="journal article" date="2022" name="Front. Microbiol.">
        <title>Mirubactin C rescues the lethal effect of cell wall biosynthesis mutations in Bacillus subtilis.</title>
        <authorList>
            <person name="Kepplinger B."/>
            <person name="Wen X."/>
            <person name="Tyler A.R."/>
            <person name="Kim B.Y."/>
            <person name="Brown J."/>
            <person name="Banks P."/>
            <person name="Dashti Y."/>
            <person name="Mackenzie E.S."/>
            <person name="Wills C."/>
            <person name="Kawai Y."/>
            <person name="Waldron K.J."/>
            <person name="Allenby N.E.E."/>
            <person name="Wu L.J."/>
            <person name="Hall M.J."/>
            <person name="Errington J."/>
        </authorList>
    </citation>
    <scope>NUCLEOTIDE SEQUENCE</scope>
    <source>
        <strain evidence="5">MDA8-470</strain>
    </source>
</reference>
<name>A0ABY6PZQ2_9ACTN</name>
<dbReference type="InterPro" id="IPR020904">
    <property type="entry name" value="Sc_DH/Rdtase_CS"/>
</dbReference>
<evidence type="ECO:0000256" key="3">
    <source>
        <dbReference type="NCBIfam" id="TIGR04316"/>
    </source>
</evidence>
<dbReference type="EMBL" id="CP098740">
    <property type="protein sequence ID" value="UZK57452.1"/>
    <property type="molecule type" value="Genomic_DNA"/>
</dbReference>
<dbReference type="Pfam" id="PF13561">
    <property type="entry name" value="adh_short_C2"/>
    <property type="match status" value="1"/>
</dbReference>
<dbReference type="InterPro" id="IPR036291">
    <property type="entry name" value="NAD(P)-bd_dom_sf"/>
</dbReference>
<evidence type="ECO:0000259" key="4">
    <source>
        <dbReference type="SMART" id="SM00822"/>
    </source>
</evidence>
<protein>
    <recommendedName>
        <fullName evidence="3">2,3-dihydro-2,3-dihydroxybenzoate dehydrogenase</fullName>
        <ecNumber evidence="3">1.3.1.28</ecNumber>
    </recommendedName>
</protein>